<comment type="caution">
    <text evidence="2">The sequence shown here is derived from an EMBL/GenBank/DDBJ whole genome shotgun (WGS) entry which is preliminary data.</text>
</comment>
<dbReference type="Proteomes" id="UP000230233">
    <property type="component" value="Chromosome IV"/>
</dbReference>
<keyword evidence="3" id="KW-1185">Reference proteome</keyword>
<feature type="transmembrane region" description="Helical" evidence="1">
    <location>
        <begin position="89"/>
        <end position="116"/>
    </location>
</feature>
<name>A0A2G5U1A7_9PELO</name>
<protein>
    <submittedName>
        <fullName evidence="2">Uncharacterized protein</fullName>
    </submittedName>
</protein>
<dbReference type="EMBL" id="PDUG01000004">
    <property type="protein sequence ID" value="PIC33330.1"/>
    <property type="molecule type" value="Genomic_DNA"/>
</dbReference>
<evidence type="ECO:0000256" key="1">
    <source>
        <dbReference type="SAM" id="Phobius"/>
    </source>
</evidence>
<keyword evidence="1" id="KW-1133">Transmembrane helix</keyword>
<organism evidence="2 3">
    <name type="scientific">Caenorhabditis nigoni</name>
    <dbReference type="NCBI Taxonomy" id="1611254"/>
    <lineage>
        <taxon>Eukaryota</taxon>
        <taxon>Metazoa</taxon>
        <taxon>Ecdysozoa</taxon>
        <taxon>Nematoda</taxon>
        <taxon>Chromadorea</taxon>
        <taxon>Rhabditida</taxon>
        <taxon>Rhabditina</taxon>
        <taxon>Rhabditomorpha</taxon>
        <taxon>Rhabditoidea</taxon>
        <taxon>Rhabditidae</taxon>
        <taxon>Peloderinae</taxon>
        <taxon>Caenorhabditis</taxon>
    </lineage>
</organism>
<accession>A0A2G5U1A7</accession>
<evidence type="ECO:0000313" key="2">
    <source>
        <dbReference type="EMBL" id="PIC33330.1"/>
    </source>
</evidence>
<gene>
    <name evidence="2" type="primary">Cnig_chr_IV.g13352</name>
    <name evidence="2" type="ORF">B9Z55_013352</name>
</gene>
<keyword evidence="1" id="KW-0812">Transmembrane</keyword>
<dbReference type="AlphaFoldDB" id="A0A2G5U1A7"/>
<sequence>MSDFKDWSNFEDSYAWNKDERSISSLDSWIQLKSSFQEQGLAGCFRCGGREPRCTVYTRTCSYESSNKKYPGDGDIFQEDTNAVWMSEIFFELHCIFVIVFLFDFLARFFACFLVASRFLGCLLINTSGTSWTTLTCKISDSRIMELELLDF</sequence>
<evidence type="ECO:0000313" key="3">
    <source>
        <dbReference type="Proteomes" id="UP000230233"/>
    </source>
</evidence>
<keyword evidence="1" id="KW-0472">Membrane</keyword>
<reference evidence="3" key="1">
    <citation type="submission" date="2017-10" db="EMBL/GenBank/DDBJ databases">
        <title>Rapid genome shrinkage in a self-fertile nematode reveals novel sperm competition proteins.</title>
        <authorList>
            <person name="Yin D."/>
            <person name="Schwarz E.M."/>
            <person name="Thomas C.G."/>
            <person name="Felde R.L."/>
            <person name="Korf I.F."/>
            <person name="Cutter A.D."/>
            <person name="Schartner C.M."/>
            <person name="Ralston E.J."/>
            <person name="Meyer B.J."/>
            <person name="Haag E.S."/>
        </authorList>
    </citation>
    <scope>NUCLEOTIDE SEQUENCE [LARGE SCALE GENOMIC DNA]</scope>
    <source>
        <strain evidence="3">JU1422</strain>
    </source>
</reference>
<proteinExistence type="predicted"/>